<name>A0ABN9RIJ3_9DINO</name>
<keyword evidence="4" id="KW-1185">Reference proteome</keyword>
<evidence type="ECO:0000313" key="4">
    <source>
        <dbReference type="Proteomes" id="UP001189429"/>
    </source>
</evidence>
<feature type="region of interest" description="Disordered" evidence="1">
    <location>
        <begin position="1"/>
        <end position="24"/>
    </location>
</feature>
<protein>
    <recommendedName>
        <fullName evidence="5">Cyclic nucleotide-binding domain-containing protein</fullName>
    </recommendedName>
</protein>
<reference evidence="3" key="1">
    <citation type="submission" date="2023-10" db="EMBL/GenBank/DDBJ databases">
        <authorList>
            <person name="Chen Y."/>
            <person name="Shah S."/>
            <person name="Dougan E. K."/>
            <person name="Thang M."/>
            <person name="Chan C."/>
        </authorList>
    </citation>
    <scope>NUCLEOTIDE SEQUENCE [LARGE SCALE GENOMIC DNA]</scope>
</reference>
<dbReference type="Proteomes" id="UP001189429">
    <property type="component" value="Unassembled WGS sequence"/>
</dbReference>
<feature type="region of interest" description="Disordered" evidence="1">
    <location>
        <begin position="885"/>
        <end position="909"/>
    </location>
</feature>
<feature type="region of interest" description="Disordered" evidence="1">
    <location>
        <begin position="103"/>
        <end position="156"/>
    </location>
</feature>
<feature type="transmembrane region" description="Helical" evidence="2">
    <location>
        <begin position="447"/>
        <end position="467"/>
    </location>
</feature>
<feature type="compositionally biased region" description="Low complexity" evidence="1">
    <location>
        <begin position="140"/>
        <end position="156"/>
    </location>
</feature>
<evidence type="ECO:0008006" key="5">
    <source>
        <dbReference type="Google" id="ProtNLM"/>
    </source>
</evidence>
<feature type="compositionally biased region" description="Pro residues" evidence="1">
    <location>
        <begin position="1062"/>
        <end position="1071"/>
    </location>
</feature>
<evidence type="ECO:0000256" key="1">
    <source>
        <dbReference type="SAM" id="MobiDB-lite"/>
    </source>
</evidence>
<keyword evidence="2" id="KW-1133">Transmembrane helix</keyword>
<dbReference type="InterPro" id="IPR018490">
    <property type="entry name" value="cNMP-bd_dom_sf"/>
</dbReference>
<evidence type="ECO:0000256" key="2">
    <source>
        <dbReference type="SAM" id="Phobius"/>
    </source>
</evidence>
<feature type="transmembrane region" description="Helical" evidence="2">
    <location>
        <begin position="226"/>
        <end position="247"/>
    </location>
</feature>
<sequence length="1102" mass="119483">MAAFMKAMSGASKGKNREGGRRRSSAFSIWDGVVPVPDEQEQTAGVDPRLVDELLAQLSQLIAGQERLEGKIDVVQKEVGSLGAMSAGQPLMQVAPSELASRSSSLQVGVHGGPTQEEGAESSQLVGFKGSLDPRRVRPASRCAPGGAPARRAADVAEGSHPWSSLQIRMELLKHSGSQADEAGAKLRRRGTRAAGGPGGTAFFGETPSGASPQALVMHPESPKRVVFDLLAMVVLQFDLLLVPYALAWDVRFEGPLLVVAWIVAGFWLLDLVLGLFTGFYRNGELEMRRKQIRRHYVRTTFLLNALPLVCDVASLSLALGGLEGSAGVLRMLDLVRVHRLWSISTGLVQRSLSDKWSMVMQGAQLVYAVVWMNHMLSCAWYAIALWTPSDTGERWFDSLQTPGAEEGQFQKTNAVYQYFTAFHFSIAQLFAGGLEGVSPLSTLERLFNIFTLLFGMLFVSSLVGALSTTMMQIKLRNEESAGRLRELRQFLSEQSISAETAVRVQKQVAERMSKKKRLTDKDVFALSLLSNSLRWTLRSEIFGPEMVGYPLFRLCQSIAPDLLSRMCGEAVDTKEMSLGDVLFEAGTFANSMFLLTAGTLKYKYTPPEKHDPDPEELEVEEVEEEQEVMETVSSNFSPQWLCEIALWTQWTHFGTALAFDACELLVINAAKTLSIALRHALIKDIFIEYGREFHKRAVSATNANERTTDIHVPSASYDELVFTMNHETRRMIGHVVVAEVKARGHVDMRKVARLVEEVDDGRSCVVMNGDGEVERAVAVTVLQLNDTAGNVLVQIAKTVEDTFAPVCQLPGVKQKGSESPSEAIQRLLTDLSPLVPAVQIKRSDLHRQVDLKDSPTYGTPTKYLRTTYTASLEQPFVPGAALQPYAPVEAGDPPSGGEGQGGSSRPSVPNIAVYRMQEGLCANNVYAWMPPDDLKFYSSMVGRSALNKWIASLGSPCAAPPSRRGSTRAASKSTAHSGRAPSPPILAAAGPQHAAPPPRGQGSAKALRGRAASVELSACPSTASGNVVDFASGWTPTDTPGSPTEPAAEGVAVVALRPPEEAPPLPPPPGAVEEQRPPGVPRLQEEPPPRLGPRPSAESIR</sequence>
<dbReference type="InterPro" id="IPR014710">
    <property type="entry name" value="RmlC-like_jellyroll"/>
</dbReference>
<keyword evidence="2" id="KW-0812">Transmembrane</keyword>
<dbReference type="Gene3D" id="1.10.287.70">
    <property type="match status" value="1"/>
</dbReference>
<dbReference type="Gene3D" id="2.60.120.10">
    <property type="entry name" value="Jelly Rolls"/>
    <property type="match status" value="1"/>
</dbReference>
<dbReference type="SUPFAM" id="SSF81324">
    <property type="entry name" value="Voltage-gated potassium channels"/>
    <property type="match status" value="1"/>
</dbReference>
<accession>A0ABN9RIJ3</accession>
<dbReference type="SUPFAM" id="SSF51206">
    <property type="entry name" value="cAMP-binding domain-like"/>
    <property type="match status" value="1"/>
</dbReference>
<feature type="transmembrane region" description="Helical" evidence="2">
    <location>
        <begin position="302"/>
        <end position="323"/>
    </location>
</feature>
<gene>
    <name evidence="3" type="ORF">PCOR1329_LOCUS20407</name>
</gene>
<dbReference type="InterPro" id="IPR050818">
    <property type="entry name" value="KCNH_animal-type"/>
</dbReference>
<feature type="transmembrane region" description="Helical" evidence="2">
    <location>
        <begin position="366"/>
        <end position="387"/>
    </location>
</feature>
<keyword evidence="2" id="KW-0472">Membrane</keyword>
<organism evidence="3 4">
    <name type="scientific">Prorocentrum cordatum</name>
    <dbReference type="NCBI Taxonomy" id="2364126"/>
    <lineage>
        <taxon>Eukaryota</taxon>
        <taxon>Sar</taxon>
        <taxon>Alveolata</taxon>
        <taxon>Dinophyceae</taxon>
        <taxon>Prorocentrales</taxon>
        <taxon>Prorocentraceae</taxon>
        <taxon>Prorocentrum</taxon>
    </lineage>
</organism>
<feature type="transmembrane region" description="Helical" evidence="2">
    <location>
        <begin position="259"/>
        <end position="281"/>
    </location>
</feature>
<comment type="caution">
    <text evidence="3">The sequence shown here is derived from an EMBL/GenBank/DDBJ whole genome shotgun (WGS) entry which is preliminary data.</text>
</comment>
<evidence type="ECO:0000313" key="3">
    <source>
        <dbReference type="EMBL" id="CAK0818019.1"/>
    </source>
</evidence>
<dbReference type="EMBL" id="CAUYUJ010006624">
    <property type="protein sequence ID" value="CAK0818019.1"/>
    <property type="molecule type" value="Genomic_DNA"/>
</dbReference>
<feature type="region of interest" description="Disordered" evidence="1">
    <location>
        <begin position="957"/>
        <end position="1010"/>
    </location>
</feature>
<proteinExistence type="predicted"/>
<dbReference type="PANTHER" id="PTHR10217:SF435">
    <property type="entry name" value="POTASSIUM VOLTAGE-GATED CHANNEL PROTEIN EAG"/>
    <property type="match status" value="1"/>
</dbReference>
<feature type="region of interest" description="Disordered" evidence="1">
    <location>
        <begin position="1031"/>
        <end position="1102"/>
    </location>
</feature>
<dbReference type="PANTHER" id="PTHR10217">
    <property type="entry name" value="VOLTAGE AND LIGAND GATED POTASSIUM CHANNEL"/>
    <property type="match status" value="1"/>
</dbReference>